<feature type="compositionally biased region" description="Basic and acidic residues" evidence="2">
    <location>
        <begin position="22"/>
        <end position="32"/>
    </location>
</feature>
<evidence type="ECO:0000256" key="1">
    <source>
        <dbReference type="SAM" id="Coils"/>
    </source>
</evidence>
<accession>A0A836GIG0</accession>
<dbReference type="KEGG" id="lmat:92510792"/>
<reference evidence="3 4" key="1">
    <citation type="submission" date="2021-03" db="EMBL/GenBank/DDBJ databases">
        <title>Leishmania (Mundinia) martiniquensis Genome sequencing and assembly.</title>
        <authorList>
            <person name="Almutairi H."/>
            <person name="Gatherer D."/>
        </authorList>
    </citation>
    <scope>NUCLEOTIDE SEQUENCE [LARGE SCALE GENOMIC DNA]</scope>
    <source>
        <strain evidence="3">LSCM1</strain>
    </source>
</reference>
<feature type="compositionally biased region" description="Polar residues" evidence="2">
    <location>
        <begin position="444"/>
        <end position="455"/>
    </location>
</feature>
<keyword evidence="1" id="KW-0175">Coiled coil</keyword>
<evidence type="ECO:0000313" key="4">
    <source>
        <dbReference type="Proteomes" id="UP000673552"/>
    </source>
</evidence>
<evidence type="ECO:0000313" key="3">
    <source>
        <dbReference type="EMBL" id="KAG5464448.1"/>
    </source>
</evidence>
<proteinExistence type="predicted"/>
<feature type="compositionally biased region" description="Polar residues" evidence="2">
    <location>
        <begin position="1"/>
        <end position="11"/>
    </location>
</feature>
<feature type="region of interest" description="Disordered" evidence="2">
    <location>
        <begin position="501"/>
        <end position="541"/>
    </location>
</feature>
<organism evidence="3 4">
    <name type="scientific">Leishmania martiniquensis</name>
    <dbReference type="NCBI Taxonomy" id="1580590"/>
    <lineage>
        <taxon>Eukaryota</taxon>
        <taxon>Discoba</taxon>
        <taxon>Euglenozoa</taxon>
        <taxon>Kinetoplastea</taxon>
        <taxon>Metakinetoplastina</taxon>
        <taxon>Trypanosomatida</taxon>
        <taxon>Trypanosomatidae</taxon>
        <taxon>Leishmaniinae</taxon>
        <taxon>Leishmania</taxon>
    </lineage>
</organism>
<sequence length="640" mass="70089">MLANLSGSTGDATAAGVAGKTSADHSRFERRLTQALQRADALSSIPSRLDSSTVASSPAEGDGVTSPTPPSSAPLIDTAATVSHSPGSDQATPGARKESAGNTSEGSAAAVQQRAMRAKDNEIAHLRRTVQELSSQLHNALTTLDQRADTSAELHSLKKACEAEAQQHENGMRHARLEMLESRVRYRSMEEQLANTYEADVHAKATELLDPHTKEVHAKNFDLLKEKMILAREVTTLRAEYEDLYEQYVRLKRETDLHGSAARQLLERSVTQKDEIASLRRQVKATEDALNTAVNEYEKKHNAEEKARQAAIQSLTRERDAARRDALRLQRELAQLRSAAGNVLAQRTELEAFFYAALEEVRQGVIEERRQQLLESRPAACAANAKSVLPAHTNSSLLRLERPERLLLTNGASPPLLTSSSLVCWTVDRKGFPKRIVAAPPHDASSSNAKSSPYADSTKESGTLVALPHAAPPYLRSSGRELSHLSSLAGDRCAVVTPSLEQNRTQGASSGGRAPFRLGTTTGREGDRALSPTPSEVFSGSDTAVMNDLPFLQKLPNAPTWRDVKRVDVSELRWVDKERVIQLLLKRIRHEGRRQATMTQRETQESVLSATKADAVAPREEWRVSAAEVSGESLIFLTQQ</sequence>
<keyword evidence="4" id="KW-1185">Reference proteome</keyword>
<name>A0A836GIG0_9TRYP</name>
<protein>
    <submittedName>
        <fullName evidence="3">Uncharacterized protein</fullName>
    </submittedName>
</protein>
<dbReference type="PANTHER" id="PTHR14845">
    <property type="entry name" value="COILED-COIL DOMAIN-CONTAINING 166"/>
    <property type="match status" value="1"/>
</dbReference>
<feature type="region of interest" description="Disordered" evidence="2">
    <location>
        <begin position="1"/>
        <end position="115"/>
    </location>
</feature>
<comment type="caution">
    <text evidence="3">The sequence shown here is derived from an EMBL/GenBank/DDBJ whole genome shotgun (WGS) entry which is preliminary data.</text>
</comment>
<feature type="compositionally biased region" description="Polar residues" evidence="2">
    <location>
        <begin position="80"/>
        <end position="91"/>
    </location>
</feature>
<feature type="compositionally biased region" description="Polar residues" evidence="2">
    <location>
        <begin position="44"/>
        <end position="56"/>
    </location>
</feature>
<dbReference type="OrthoDB" id="441129at2759"/>
<dbReference type="Proteomes" id="UP000673552">
    <property type="component" value="Chromosome 36"/>
</dbReference>
<dbReference type="AlphaFoldDB" id="A0A836GIG0"/>
<feature type="coiled-coil region" evidence="1">
    <location>
        <begin position="234"/>
        <end position="339"/>
    </location>
</feature>
<gene>
    <name evidence="3" type="ORF">LSCM1_00636</name>
</gene>
<feature type="region of interest" description="Disordered" evidence="2">
    <location>
        <begin position="437"/>
        <end position="460"/>
    </location>
</feature>
<feature type="coiled-coil region" evidence="1">
    <location>
        <begin position="116"/>
        <end position="178"/>
    </location>
</feature>
<evidence type="ECO:0000256" key="2">
    <source>
        <dbReference type="SAM" id="MobiDB-lite"/>
    </source>
</evidence>
<dbReference type="EMBL" id="JAFEUZ010000036">
    <property type="protein sequence ID" value="KAG5464448.1"/>
    <property type="molecule type" value="Genomic_DNA"/>
</dbReference>
<dbReference type="SMR" id="A0A836GIG0"/>
<dbReference type="RefSeq" id="XP_067174385.1">
    <property type="nucleotide sequence ID" value="XM_067318280.1"/>
</dbReference>
<dbReference type="GeneID" id="92510792"/>
<feature type="compositionally biased region" description="Polar residues" evidence="2">
    <location>
        <begin position="532"/>
        <end position="541"/>
    </location>
</feature>
<dbReference type="PANTHER" id="PTHR14845:SF0">
    <property type="entry name" value="DUF4515 DOMAIN-CONTAINING PROTEIN"/>
    <property type="match status" value="1"/>
</dbReference>